<dbReference type="OrthoDB" id="146444at2"/>
<keyword evidence="1" id="KW-0304">Gas vesicle</keyword>
<evidence type="ECO:0000256" key="1">
    <source>
        <dbReference type="ARBA" id="ARBA00022987"/>
    </source>
</evidence>
<dbReference type="STRING" id="526729.SAMN04324258_3096"/>
<proteinExistence type="inferred from homology"/>
<dbReference type="GO" id="GO:0031412">
    <property type="term" value="P:gas vesicle organization"/>
    <property type="evidence" value="ECO:0007669"/>
    <property type="project" value="InterPro"/>
</dbReference>
<comment type="similarity">
    <text evidence="3">Belongs to the gas vesicle GvpF/GvpL family.</text>
</comment>
<accession>A0A1T5L8M0</accession>
<dbReference type="Pfam" id="PF06386">
    <property type="entry name" value="GvpL_GvpF"/>
    <property type="match status" value="1"/>
</dbReference>
<dbReference type="EMBL" id="FUZQ01000005">
    <property type="protein sequence ID" value="SKC72045.1"/>
    <property type="molecule type" value="Genomic_DNA"/>
</dbReference>
<evidence type="ECO:0000256" key="2">
    <source>
        <dbReference type="ARBA" id="ARBA00035108"/>
    </source>
</evidence>
<protein>
    <submittedName>
        <fullName evidence="4">Gas vesicle synthesis protein GvpL/GvpF</fullName>
    </submittedName>
</protein>
<dbReference type="Proteomes" id="UP000189777">
    <property type="component" value="Unassembled WGS sequence"/>
</dbReference>
<dbReference type="AlphaFoldDB" id="A0A1T5L8M0"/>
<evidence type="ECO:0000256" key="3">
    <source>
        <dbReference type="ARBA" id="ARBA00035643"/>
    </source>
</evidence>
<reference evidence="4 5" key="1">
    <citation type="submission" date="2017-02" db="EMBL/GenBank/DDBJ databases">
        <authorList>
            <person name="Peterson S.W."/>
        </authorList>
    </citation>
    <scope>NUCLEOTIDE SEQUENCE [LARGE SCALE GENOMIC DNA]</scope>
    <source>
        <strain evidence="4 5">DSM 21481</strain>
    </source>
</reference>
<dbReference type="PANTHER" id="PTHR36852">
    <property type="entry name" value="PROTEIN GVPL 2"/>
    <property type="match status" value="1"/>
</dbReference>
<sequence>MTPATTEGLYLYAVTAGGAEGDLGTGIDDARLHRVSARDLAAVVHRHTSGPYGGADEDVRRRVVEHSEVVDRLWQAGAVLPVSFNVIVAGNAQAPARRQVAGWLDRHAPRLTARLDQVTGRGELQVEIGLEQHEAAAGDPRVLALRAELEERPAGVRRLMTKRLEQLERDATAALAGDLYPELRRRLVATAPDIAENRRMHPERGVVPVLGLSLLVPLDQVDQVGIELSRIRAELPAVRIRYVGPWPPYSFADLPGTTST</sequence>
<evidence type="ECO:0000313" key="4">
    <source>
        <dbReference type="EMBL" id="SKC72045.1"/>
    </source>
</evidence>
<organism evidence="4 5">
    <name type="scientific">Krasilnikoviella flava</name>
    <dbReference type="NCBI Taxonomy" id="526729"/>
    <lineage>
        <taxon>Bacteria</taxon>
        <taxon>Bacillati</taxon>
        <taxon>Actinomycetota</taxon>
        <taxon>Actinomycetes</taxon>
        <taxon>Micrococcales</taxon>
        <taxon>Promicromonosporaceae</taxon>
        <taxon>Krasilnikoviella</taxon>
    </lineage>
</organism>
<dbReference type="RefSeq" id="WP_079575351.1">
    <property type="nucleotide sequence ID" value="NZ_FUZQ01000005.1"/>
</dbReference>
<evidence type="ECO:0000313" key="5">
    <source>
        <dbReference type="Proteomes" id="UP000189777"/>
    </source>
</evidence>
<keyword evidence="5" id="KW-1185">Reference proteome</keyword>
<dbReference type="InterPro" id="IPR009430">
    <property type="entry name" value="GvpL/GvpF"/>
</dbReference>
<gene>
    <name evidence="4" type="ORF">SAMN04324258_3096</name>
</gene>
<comment type="subcellular location">
    <subcellularLocation>
        <location evidence="2">Gas vesicle</location>
    </subcellularLocation>
</comment>
<name>A0A1T5L8M0_9MICO</name>
<dbReference type="PANTHER" id="PTHR36852:SF1">
    <property type="entry name" value="PROTEIN GVPL 2"/>
    <property type="match status" value="1"/>
</dbReference>
<dbReference type="GO" id="GO:0031411">
    <property type="term" value="C:gas vesicle"/>
    <property type="evidence" value="ECO:0007669"/>
    <property type="project" value="UniProtKB-SubCell"/>
</dbReference>